<feature type="compositionally biased region" description="Polar residues" evidence="1">
    <location>
        <begin position="153"/>
        <end position="165"/>
    </location>
</feature>
<reference evidence="2" key="1">
    <citation type="submission" date="2023-06" db="EMBL/GenBank/DDBJ databases">
        <authorList>
            <consortium name="Lawrence Berkeley National Laboratory"/>
            <person name="Ahrendt S."/>
            <person name="Sahu N."/>
            <person name="Indic B."/>
            <person name="Wong-Bajracharya J."/>
            <person name="Merenyi Z."/>
            <person name="Ke H.-M."/>
            <person name="Monk M."/>
            <person name="Kocsube S."/>
            <person name="Drula E."/>
            <person name="Lipzen A."/>
            <person name="Balint B."/>
            <person name="Henrissat B."/>
            <person name="Andreopoulos B."/>
            <person name="Martin F.M."/>
            <person name="Harder C.B."/>
            <person name="Rigling D."/>
            <person name="Ford K.L."/>
            <person name="Foster G.D."/>
            <person name="Pangilinan J."/>
            <person name="Papanicolaou A."/>
            <person name="Barry K."/>
            <person name="LaButti K."/>
            <person name="Viragh M."/>
            <person name="Koriabine M."/>
            <person name="Yan M."/>
            <person name="Riley R."/>
            <person name="Champramary S."/>
            <person name="Plett K.L."/>
            <person name="Tsai I.J."/>
            <person name="Slot J."/>
            <person name="Sipos G."/>
            <person name="Plett J."/>
            <person name="Nagy L.G."/>
            <person name="Grigoriev I.V."/>
        </authorList>
    </citation>
    <scope>NUCLEOTIDE SEQUENCE</scope>
    <source>
        <strain evidence="2">ICMP 16352</strain>
    </source>
</reference>
<organism evidence="2 3">
    <name type="scientific">Armillaria novae-zelandiae</name>
    <dbReference type="NCBI Taxonomy" id="153914"/>
    <lineage>
        <taxon>Eukaryota</taxon>
        <taxon>Fungi</taxon>
        <taxon>Dikarya</taxon>
        <taxon>Basidiomycota</taxon>
        <taxon>Agaricomycotina</taxon>
        <taxon>Agaricomycetes</taxon>
        <taxon>Agaricomycetidae</taxon>
        <taxon>Agaricales</taxon>
        <taxon>Marasmiineae</taxon>
        <taxon>Physalacriaceae</taxon>
        <taxon>Armillaria</taxon>
    </lineage>
</organism>
<evidence type="ECO:0000313" key="3">
    <source>
        <dbReference type="Proteomes" id="UP001175227"/>
    </source>
</evidence>
<proteinExistence type="predicted"/>
<feature type="region of interest" description="Disordered" evidence="1">
    <location>
        <begin position="13"/>
        <end position="50"/>
    </location>
</feature>
<dbReference type="Proteomes" id="UP001175227">
    <property type="component" value="Unassembled WGS sequence"/>
</dbReference>
<accession>A0AA39NY83</accession>
<dbReference type="AlphaFoldDB" id="A0AA39NY83"/>
<sequence length="209" mass="23217">MIAYAFPFDTRTCTPTSLSDSKQRANMGKLSERSSKDHRTPNQSNVEEQDGCKTAVVNLGMPGEIKRQRVGMGYMNGYYCWKPGCMGGCDGESIVWETAWSVVLSGRNENLTRTRVIKCSEPARQTHSAIECIQSQPDRRTLPCSVRPPRLQTPVTPSTVCHSPPQTFPPPRHESLGTVRFALPFPSSLGAREIHRDHVVRAEESTSAK</sequence>
<comment type="caution">
    <text evidence="2">The sequence shown here is derived from an EMBL/GenBank/DDBJ whole genome shotgun (WGS) entry which is preliminary data.</text>
</comment>
<evidence type="ECO:0000256" key="1">
    <source>
        <dbReference type="SAM" id="MobiDB-lite"/>
    </source>
</evidence>
<name>A0AA39NY83_9AGAR</name>
<keyword evidence="3" id="KW-1185">Reference proteome</keyword>
<feature type="compositionally biased region" description="Basic and acidic residues" evidence="1">
    <location>
        <begin position="30"/>
        <end position="40"/>
    </location>
</feature>
<evidence type="ECO:0000313" key="2">
    <source>
        <dbReference type="EMBL" id="KAK0474091.1"/>
    </source>
</evidence>
<protein>
    <submittedName>
        <fullName evidence="2">Uncharacterized protein</fullName>
    </submittedName>
</protein>
<gene>
    <name evidence="2" type="ORF">IW261DRAFT_583960</name>
</gene>
<feature type="region of interest" description="Disordered" evidence="1">
    <location>
        <begin position="153"/>
        <end position="174"/>
    </location>
</feature>
<dbReference type="EMBL" id="JAUEPR010000029">
    <property type="protein sequence ID" value="KAK0474091.1"/>
    <property type="molecule type" value="Genomic_DNA"/>
</dbReference>